<gene>
    <name evidence="3" type="ORF">FHS13_002221</name>
</gene>
<feature type="region of interest" description="Disordered" evidence="2">
    <location>
        <begin position="850"/>
        <end position="874"/>
    </location>
</feature>
<evidence type="ECO:0000256" key="1">
    <source>
        <dbReference type="SAM" id="Coils"/>
    </source>
</evidence>
<feature type="region of interest" description="Disordered" evidence="2">
    <location>
        <begin position="672"/>
        <end position="702"/>
    </location>
</feature>
<keyword evidence="4" id="KW-1185">Reference proteome</keyword>
<dbReference type="AlphaFoldDB" id="A0A841IN72"/>
<dbReference type="Proteomes" id="UP000536604">
    <property type="component" value="Unassembled WGS sequence"/>
</dbReference>
<name>A0A841IN72_9ACTN</name>
<keyword evidence="1" id="KW-0175">Coiled coil</keyword>
<sequence>MDFMVLIVPDCIPIPGTSVEILQGAAADMRTAGEEICEGGEGIEATWQGLQPHYTAPESEDLFAAMGPVATKGGTIQDDFTAVADALDTFADEADTAKTKLRSLKEDARAFVEEVGDDEKWNADLENFHRNRQLILEVNRVWGAFQEAERACANAIAAVTGSGNTYVAAGEEPPDTGEIAYGIDPADIPDSVYDLTTFEGWKQGLGDSWEHLTHADFPWPVDWARDAYMVQWDYFGPGMLWDTGVGAVAGIGLWREGSGWASSVGEAADNFVAHKTETLQGYGALAGFYGEEGWMNPFDADERSWDTWKANAGPVWTEVAHDLVPWREWDERPAYTVTAAAGNVALTVVGLPVRGGMLAAKIGNLASGGIDTGGADLGALEMRGLDGGGQRPVTFWGNGTAADPGFDLSGYISRAQSGFGGTMSEINGRLGEIDTGALANISEWSANRGLTGAGTDSRGPAPEPAGESSVFNPTPGRQDASAGSGGREDEPAWRETSSVTGERSEQNAEPQDSGNDMDRGLAELLDSENGSSAPLDALPPRDVAASEVNAPGRPIELSEEAMERTTQELLEEVEAFKADAPELWEQLHRHQEALVGSDGMEINASDSNRVDARSNLDITNSVGDDNTSAEVRSTTQRTNIPADRVSGSDNPILGRRHLTLSEAAQTELIDAGRTGQDTPPFSGLDPETMEPTTLEDGKKPGEVQFGHTDASRRWFDDTGLAHIEGPDQAEHARIYNRIRSTEGDTQKIADYTGIRLEVIDRIKNHIFLRDHEITVSPGDTRIGRFTPMPHIAKWWLEAQEGKIPENEKGAFLRWLTHESVESKLMEWGMPYRSSNSAAFEWDEIWEEEVPKPTPDHYGAHDLSPSENQQDPYGHYLPEWRAPDISPNADLSNSEEIAQIIFERFNK</sequence>
<feature type="compositionally biased region" description="Polar residues" evidence="2">
    <location>
        <begin position="619"/>
        <end position="639"/>
    </location>
</feature>
<reference evidence="3 4" key="1">
    <citation type="submission" date="2020-08" db="EMBL/GenBank/DDBJ databases">
        <title>Genomic Encyclopedia of Type Strains, Phase III (KMG-III): the genomes of soil and plant-associated and newly described type strains.</title>
        <authorList>
            <person name="Whitman W."/>
        </authorList>
    </citation>
    <scope>NUCLEOTIDE SEQUENCE [LARGE SCALE GENOMIC DNA]</scope>
    <source>
        <strain evidence="3 4">CECT 8712</strain>
    </source>
</reference>
<evidence type="ECO:0000256" key="2">
    <source>
        <dbReference type="SAM" id="MobiDB-lite"/>
    </source>
</evidence>
<feature type="region of interest" description="Disordered" evidence="2">
    <location>
        <begin position="619"/>
        <end position="653"/>
    </location>
</feature>
<feature type="coiled-coil region" evidence="1">
    <location>
        <begin position="87"/>
        <end position="114"/>
    </location>
</feature>
<feature type="region of interest" description="Disordered" evidence="2">
    <location>
        <begin position="449"/>
        <end position="519"/>
    </location>
</feature>
<dbReference type="EMBL" id="JACHJO010000006">
    <property type="protein sequence ID" value="MBB6120269.1"/>
    <property type="molecule type" value="Genomic_DNA"/>
</dbReference>
<evidence type="ECO:0008006" key="5">
    <source>
        <dbReference type="Google" id="ProtNLM"/>
    </source>
</evidence>
<evidence type="ECO:0000313" key="4">
    <source>
        <dbReference type="Proteomes" id="UP000536604"/>
    </source>
</evidence>
<proteinExistence type="predicted"/>
<dbReference type="RefSeq" id="WP_184291186.1">
    <property type="nucleotide sequence ID" value="NZ_JACHJO010000006.1"/>
</dbReference>
<feature type="compositionally biased region" description="Basic and acidic residues" evidence="2">
    <location>
        <begin position="850"/>
        <end position="859"/>
    </location>
</feature>
<protein>
    <recommendedName>
        <fullName evidence="5">WXG100 family type VII secretion target</fullName>
    </recommendedName>
</protein>
<evidence type="ECO:0000313" key="3">
    <source>
        <dbReference type="EMBL" id="MBB6120269.1"/>
    </source>
</evidence>
<feature type="compositionally biased region" description="Polar residues" evidence="2">
    <location>
        <begin position="495"/>
        <end position="514"/>
    </location>
</feature>
<organism evidence="3 4">
    <name type="scientific">Nocardiopsis algeriensis</name>
    <dbReference type="NCBI Taxonomy" id="1478215"/>
    <lineage>
        <taxon>Bacteria</taxon>
        <taxon>Bacillati</taxon>
        <taxon>Actinomycetota</taxon>
        <taxon>Actinomycetes</taxon>
        <taxon>Streptosporangiales</taxon>
        <taxon>Nocardiopsidaceae</taxon>
        <taxon>Nocardiopsis</taxon>
    </lineage>
</organism>
<accession>A0A841IN72</accession>
<comment type="caution">
    <text evidence="3">The sequence shown here is derived from an EMBL/GenBank/DDBJ whole genome shotgun (WGS) entry which is preliminary data.</text>
</comment>